<dbReference type="Proteomes" id="UP000318571">
    <property type="component" value="Chromosome 7"/>
</dbReference>
<gene>
    <name evidence="7" type="ORF">TCAL_00298</name>
</gene>
<evidence type="ECO:0000256" key="4">
    <source>
        <dbReference type="SAM" id="Coils"/>
    </source>
</evidence>
<protein>
    <recommendedName>
        <fullName evidence="6">C1q domain-containing protein</fullName>
    </recommendedName>
</protein>
<feature type="compositionally biased region" description="Low complexity" evidence="5">
    <location>
        <begin position="15"/>
        <end position="25"/>
    </location>
</feature>
<comment type="subcellular location">
    <subcellularLocation>
        <location evidence="1">Secreted</location>
    </subcellularLocation>
</comment>
<evidence type="ECO:0000256" key="5">
    <source>
        <dbReference type="SAM" id="MobiDB-lite"/>
    </source>
</evidence>
<evidence type="ECO:0000313" key="8">
    <source>
        <dbReference type="Proteomes" id="UP000318571"/>
    </source>
</evidence>
<keyword evidence="4" id="KW-0175">Coiled coil</keyword>
<name>A0A553P3Y6_TIGCA</name>
<evidence type="ECO:0000259" key="6">
    <source>
        <dbReference type="PROSITE" id="PS50871"/>
    </source>
</evidence>
<dbReference type="SMART" id="SM00110">
    <property type="entry name" value="C1Q"/>
    <property type="match status" value="1"/>
</dbReference>
<comment type="caution">
    <text evidence="7">The sequence shown here is derived from an EMBL/GenBank/DDBJ whole genome shotgun (WGS) entry which is preliminary data.</text>
</comment>
<feature type="region of interest" description="Disordered" evidence="5">
    <location>
        <begin position="55"/>
        <end position="123"/>
    </location>
</feature>
<sequence length="425" mass="47443">MSEGETAEIPPSDPPAESSSAKPAAMGDLQASVQATFDNGNSFNTKLRDTLLGLISENGDRKSEIEQLRGDHEQLRKDHDDFANSMERENDLRKNEIRSLEEKQGKDNQARIADNAKLEGKLDSENAARKSEIENLDKWAKDENGARKKEIEDLKNFAEGENAARKEEIANLDNFARSENDGRIADIADINDRLKKENEARSNEDQALSDRIDKEISDRDRAIADLQARLDAQKEEQSNELDELRTKMLKENQFLKSLASKSNSVYFDAYRSKAYDGGGEENLTFQGCYANAGGGMDPQTGVFKAPAGGTYIFIFHIATHDNKKALLSIRLNGEEVASIFDQNHKDNHKNSMAGQTIVIDCKRGDEIVVYAYTGTWLADFAMNHYTHWIGLLLKPSQEEIDLMRKEADEGLTGEGKAIEGQTNGF</sequence>
<feature type="domain" description="C1q" evidence="6">
    <location>
        <begin position="260"/>
        <end position="399"/>
    </location>
</feature>
<dbReference type="SUPFAM" id="SSF49842">
    <property type="entry name" value="TNF-like"/>
    <property type="match status" value="1"/>
</dbReference>
<reference evidence="7 8" key="1">
    <citation type="journal article" date="2018" name="Nat. Ecol. Evol.">
        <title>Genomic signatures of mitonuclear coevolution across populations of Tigriopus californicus.</title>
        <authorList>
            <person name="Barreto F.S."/>
            <person name="Watson E.T."/>
            <person name="Lima T.G."/>
            <person name="Willett C.S."/>
            <person name="Edmands S."/>
            <person name="Li W."/>
            <person name="Burton R.S."/>
        </authorList>
    </citation>
    <scope>NUCLEOTIDE SEQUENCE [LARGE SCALE GENOMIC DNA]</scope>
    <source>
        <strain evidence="7 8">San Diego</strain>
    </source>
</reference>
<dbReference type="InterPro" id="IPR001073">
    <property type="entry name" value="C1q_dom"/>
</dbReference>
<proteinExistence type="predicted"/>
<dbReference type="InterPro" id="IPR050822">
    <property type="entry name" value="Cerebellin_Synaptic_Org"/>
</dbReference>
<organism evidence="7 8">
    <name type="scientific">Tigriopus californicus</name>
    <name type="common">Marine copepod</name>
    <dbReference type="NCBI Taxonomy" id="6832"/>
    <lineage>
        <taxon>Eukaryota</taxon>
        <taxon>Metazoa</taxon>
        <taxon>Ecdysozoa</taxon>
        <taxon>Arthropoda</taxon>
        <taxon>Crustacea</taxon>
        <taxon>Multicrustacea</taxon>
        <taxon>Hexanauplia</taxon>
        <taxon>Copepoda</taxon>
        <taxon>Harpacticoida</taxon>
        <taxon>Harpacticidae</taxon>
        <taxon>Tigriopus</taxon>
    </lineage>
</organism>
<dbReference type="AlphaFoldDB" id="A0A553P3Y6"/>
<dbReference type="PANTHER" id="PTHR22923:SF116">
    <property type="entry name" value="C1Q DOMAIN-CONTAINING PROTEIN"/>
    <property type="match status" value="1"/>
</dbReference>
<dbReference type="EMBL" id="VCGU01000008">
    <property type="protein sequence ID" value="TRY72406.1"/>
    <property type="molecule type" value="Genomic_DNA"/>
</dbReference>
<dbReference type="PROSITE" id="PS50871">
    <property type="entry name" value="C1Q"/>
    <property type="match status" value="1"/>
</dbReference>
<dbReference type="PANTHER" id="PTHR22923">
    <property type="entry name" value="CEREBELLIN-RELATED"/>
    <property type="match status" value="1"/>
</dbReference>
<feature type="region of interest" description="Disordered" evidence="5">
    <location>
        <begin position="1"/>
        <end position="29"/>
    </location>
</feature>
<feature type="compositionally biased region" description="Basic and acidic residues" evidence="5">
    <location>
        <begin position="58"/>
        <end position="123"/>
    </location>
</feature>
<dbReference type="STRING" id="6832.A0A553P3Y6"/>
<keyword evidence="3" id="KW-0732">Signal</keyword>
<dbReference type="GO" id="GO:0005576">
    <property type="term" value="C:extracellular region"/>
    <property type="evidence" value="ECO:0007669"/>
    <property type="project" value="UniProtKB-SubCell"/>
</dbReference>
<dbReference type="InterPro" id="IPR008983">
    <property type="entry name" value="Tumour_necrosis_fac-like_dom"/>
</dbReference>
<feature type="coiled-coil region" evidence="4">
    <location>
        <begin position="216"/>
        <end position="247"/>
    </location>
</feature>
<accession>A0A553P3Y6</accession>
<evidence type="ECO:0000313" key="7">
    <source>
        <dbReference type="EMBL" id="TRY72406.1"/>
    </source>
</evidence>
<dbReference type="Gene3D" id="2.60.120.40">
    <property type="match status" value="1"/>
</dbReference>
<dbReference type="OrthoDB" id="6365801at2759"/>
<keyword evidence="2" id="KW-0964">Secreted</keyword>
<keyword evidence="8" id="KW-1185">Reference proteome</keyword>
<dbReference type="OMA" id="MNHYTHW"/>
<evidence type="ECO:0000256" key="1">
    <source>
        <dbReference type="ARBA" id="ARBA00004613"/>
    </source>
</evidence>
<evidence type="ECO:0000256" key="2">
    <source>
        <dbReference type="ARBA" id="ARBA00022525"/>
    </source>
</evidence>
<dbReference type="Pfam" id="PF00386">
    <property type="entry name" value="C1q"/>
    <property type="match status" value="1"/>
</dbReference>
<evidence type="ECO:0000256" key="3">
    <source>
        <dbReference type="ARBA" id="ARBA00022729"/>
    </source>
</evidence>